<accession>A0A6I8M4Y1</accession>
<sequence>MIAGAAGSPSVARVWPSHRKVSPMYSKTGMIVGPCSKAGHSRGQPLSRAADEPGAAAPRGVPFDAERVEAELPGCYAPSSGATEDVGGTRLFAVSQALPVSLRDLPGLTLWTRYWPALVEVLDSPPSASAVGSFSGDLVLSVTVGGLPYSNTKRPNLILM</sequence>
<evidence type="ECO:0000256" key="1">
    <source>
        <dbReference type="SAM" id="MobiDB-lite"/>
    </source>
</evidence>
<proteinExistence type="predicted"/>
<reference evidence="2 3" key="1">
    <citation type="submission" date="2019-09" db="EMBL/GenBank/DDBJ databases">
        <authorList>
            <person name="Leyn A S."/>
        </authorList>
    </citation>
    <scope>NUCLEOTIDE SEQUENCE [LARGE SCALE GENOMIC DNA]</scope>
    <source>
        <strain evidence="2">AA231_1</strain>
    </source>
</reference>
<organism evidence="2 3">
    <name type="scientific">Amycolatopsis camponoti</name>
    <dbReference type="NCBI Taxonomy" id="2606593"/>
    <lineage>
        <taxon>Bacteria</taxon>
        <taxon>Bacillati</taxon>
        <taxon>Actinomycetota</taxon>
        <taxon>Actinomycetes</taxon>
        <taxon>Pseudonocardiales</taxon>
        <taxon>Pseudonocardiaceae</taxon>
        <taxon>Amycolatopsis</taxon>
    </lineage>
</organism>
<evidence type="ECO:0000313" key="3">
    <source>
        <dbReference type="Proteomes" id="UP000399805"/>
    </source>
</evidence>
<dbReference type="EMBL" id="CABVGP010000003">
    <property type="protein sequence ID" value="VVJ22693.1"/>
    <property type="molecule type" value="Genomic_DNA"/>
</dbReference>
<keyword evidence="3" id="KW-1185">Reference proteome</keyword>
<dbReference type="Proteomes" id="UP000399805">
    <property type="component" value="Unassembled WGS sequence"/>
</dbReference>
<name>A0A6I8M4Y1_9PSEU</name>
<protein>
    <submittedName>
        <fullName evidence="2">Uncharacterized protein</fullName>
    </submittedName>
</protein>
<feature type="region of interest" description="Disordered" evidence="1">
    <location>
        <begin position="37"/>
        <end position="60"/>
    </location>
</feature>
<gene>
    <name evidence="2" type="ORF">AA23TX_07610</name>
</gene>
<dbReference type="AlphaFoldDB" id="A0A6I8M4Y1"/>
<evidence type="ECO:0000313" key="2">
    <source>
        <dbReference type="EMBL" id="VVJ22693.1"/>
    </source>
</evidence>